<feature type="signal peptide" evidence="2">
    <location>
        <begin position="1"/>
        <end position="22"/>
    </location>
</feature>
<evidence type="ECO:0000256" key="2">
    <source>
        <dbReference type="SAM" id="SignalP"/>
    </source>
</evidence>
<name>A0A1R4B2K6_9VIBR</name>
<dbReference type="InterPro" id="IPR016866">
    <property type="entry name" value="UCP028069"/>
</dbReference>
<reference evidence="3 4" key="1">
    <citation type="submission" date="2017-02" db="EMBL/GenBank/DDBJ databases">
        <authorList>
            <person name="Peterson S.W."/>
        </authorList>
    </citation>
    <scope>NUCLEOTIDE SEQUENCE [LARGE SCALE GENOMIC DNA]</scope>
    <source>
        <strain evidence="3 4">CECT 9027</strain>
    </source>
</reference>
<proteinExistence type="predicted"/>
<dbReference type="Proteomes" id="UP000189475">
    <property type="component" value="Unassembled WGS sequence"/>
</dbReference>
<dbReference type="EMBL" id="FUFT01000002">
    <property type="protein sequence ID" value="SJL83145.1"/>
    <property type="molecule type" value="Genomic_DNA"/>
</dbReference>
<gene>
    <name evidence="3" type="ORF">VPAL9027_01094</name>
</gene>
<dbReference type="PIRSF" id="PIRSF028069">
    <property type="entry name" value="UCP028069"/>
    <property type="match status" value="1"/>
</dbReference>
<evidence type="ECO:0000313" key="3">
    <source>
        <dbReference type="EMBL" id="SJL83145.1"/>
    </source>
</evidence>
<feature type="chain" id="PRO_5012774446" description="DUF3450 domain-containing protein" evidence="2">
    <location>
        <begin position="23"/>
        <end position="256"/>
    </location>
</feature>
<organism evidence="3 4">
    <name type="scientific">Vibrio palustris</name>
    <dbReference type="NCBI Taxonomy" id="1918946"/>
    <lineage>
        <taxon>Bacteria</taxon>
        <taxon>Pseudomonadati</taxon>
        <taxon>Pseudomonadota</taxon>
        <taxon>Gammaproteobacteria</taxon>
        <taxon>Vibrionales</taxon>
        <taxon>Vibrionaceae</taxon>
        <taxon>Vibrio</taxon>
    </lineage>
</organism>
<evidence type="ECO:0000313" key="4">
    <source>
        <dbReference type="Proteomes" id="UP000189475"/>
    </source>
</evidence>
<feature type="coiled-coil region" evidence="1">
    <location>
        <begin position="46"/>
        <end position="101"/>
    </location>
</feature>
<evidence type="ECO:0008006" key="5">
    <source>
        <dbReference type="Google" id="ProtNLM"/>
    </source>
</evidence>
<protein>
    <recommendedName>
        <fullName evidence="5">DUF3450 domain-containing protein</fullName>
    </recommendedName>
</protein>
<keyword evidence="1" id="KW-0175">Coiled coil</keyword>
<accession>A0A1R4B2K6</accession>
<dbReference type="AlphaFoldDB" id="A0A1R4B2K6"/>
<evidence type="ECO:0000256" key="1">
    <source>
        <dbReference type="SAM" id="Coils"/>
    </source>
</evidence>
<sequence length="256" mass="29069">MMTMMKPTLAIVALAYAFPSLANSIDSAKSIEHHTNRASAKSQQHIDRSAEATIKLKAQIEQLQQETKNLRIYRDHLNSMVESQQQEMTSLDNQIAEIKTTRQGIVPLMYDMLAALEHQIEHDKPLRRHARVQRVDALKKLMPRADVSDAEKFRRILEAYQIEMDYGTKLGTYQGRITLNDDTKIEAQILYLGRVSLVARNLAGSQYWTWNAHSHQWQVLDSDAKEGIDNAFDVANKKVAPTFLSLPVSLTPAEAK</sequence>
<keyword evidence="2" id="KW-0732">Signal</keyword>
<dbReference type="SUPFAM" id="SSF58104">
    <property type="entry name" value="Methyl-accepting chemotaxis protein (MCP) signaling domain"/>
    <property type="match status" value="1"/>
</dbReference>
<dbReference type="STRING" id="1918946.VPAL9027_01094"/>
<dbReference type="Pfam" id="PF11932">
    <property type="entry name" value="DUF3450"/>
    <property type="match status" value="1"/>
</dbReference>
<keyword evidence="4" id="KW-1185">Reference proteome</keyword>